<proteinExistence type="predicted"/>
<comment type="caution">
    <text evidence="1">The sequence shown here is derived from an EMBL/GenBank/DDBJ whole genome shotgun (WGS) entry which is preliminary data.</text>
</comment>
<dbReference type="EMBL" id="MJIC01000009">
    <property type="protein sequence ID" value="OFI35601.1"/>
    <property type="molecule type" value="Genomic_DNA"/>
</dbReference>
<reference evidence="1 2" key="1">
    <citation type="submission" date="2016-09" db="EMBL/GenBank/DDBJ databases">
        <title>Alteromonas lipolytica, a new species isolated from sea water.</title>
        <authorList>
            <person name="Wu Y.-H."/>
            <person name="Cheng H."/>
            <person name="Xu X.-W."/>
        </authorList>
    </citation>
    <scope>NUCLEOTIDE SEQUENCE [LARGE SCALE GENOMIC DNA]</scope>
    <source>
        <strain evidence="1 2">JW12</strain>
    </source>
</reference>
<dbReference type="STRING" id="1856405.BFC17_12660"/>
<evidence type="ECO:0000313" key="1">
    <source>
        <dbReference type="EMBL" id="OFI35601.1"/>
    </source>
</evidence>
<dbReference type="Proteomes" id="UP000176037">
    <property type="component" value="Unassembled WGS sequence"/>
</dbReference>
<sequence>MYHEGMSWYDMSIFLRANNILTSTGLEFNPKRVFGVMQKVLKRHERINDIRVLEEVIDVYLS</sequence>
<organism evidence="1 2">
    <name type="scientific">Alteromonas lipolytica</name>
    <dbReference type="NCBI Taxonomy" id="1856405"/>
    <lineage>
        <taxon>Bacteria</taxon>
        <taxon>Pseudomonadati</taxon>
        <taxon>Pseudomonadota</taxon>
        <taxon>Gammaproteobacteria</taxon>
        <taxon>Alteromonadales</taxon>
        <taxon>Alteromonadaceae</taxon>
        <taxon>Alteromonas/Salinimonas group</taxon>
        <taxon>Alteromonas</taxon>
    </lineage>
</organism>
<dbReference type="AlphaFoldDB" id="A0A1E8FI49"/>
<keyword evidence="2" id="KW-1185">Reference proteome</keyword>
<gene>
    <name evidence="1" type="ORF">BFC17_12660</name>
</gene>
<protein>
    <submittedName>
        <fullName evidence="1">Uncharacterized protein</fullName>
    </submittedName>
</protein>
<accession>A0A1E8FI49</accession>
<evidence type="ECO:0000313" key="2">
    <source>
        <dbReference type="Proteomes" id="UP000176037"/>
    </source>
</evidence>
<name>A0A1E8FI49_9ALTE</name>